<dbReference type="GO" id="GO:0060320">
    <property type="term" value="P:rejection of self pollen"/>
    <property type="evidence" value="ECO:0007669"/>
    <property type="project" value="UniProtKB-KW"/>
</dbReference>
<proteinExistence type="inferred from homology"/>
<keyword evidence="8" id="KW-1185">Reference proteome</keyword>
<gene>
    <name evidence="7" type="ORF">Lalb_Chr02g0153171</name>
</gene>
<dbReference type="Pfam" id="PF05938">
    <property type="entry name" value="Self-incomp_S1"/>
    <property type="match status" value="1"/>
</dbReference>
<evidence type="ECO:0000256" key="4">
    <source>
        <dbReference type="ARBA" id="ARBA00022525"/>
    </source>
</evidence>
<evidence type="ECO:0000313" key="7">
    <source>
        <dbReference type="EMBL" id="KAE9619443.1"/>
    </source>
</evidence>
<protein>
    <recommendedName>
        <fullName evidence="6">S-protein homolog</fullName>
    </recommendedName>
</protein>
<dbReference type="PANTHER" id="PTHR31232">
    <property type="match status" value="1"/>
</dbReference>
<evidence type="ECO:0000256" key="5">
    <source>
        <dbReference type="ARBA" id="ARBA00022729"/>
    </source>
</evidence>
<accession>A0A6A4R143</accession>
<keyword evidence="4 6" id="KW-0964">Secreted</keyword>
<evidence type="ECO:0000256" key="2">
    <source>
        <dbReference type="ARBA" id="ARBA00005581"/>
    </source>
</evidence>
<dbReference type="AlphaFoldDB" id="A0A6A4R143"/>
<evidence type="ECO:0000256" key="3">
    <source>
        <dbReference type="ARBA" id="ARBA00022471"/>
    </source>
</evidence>
<evidence type="ECO:0000313" key="8">
    <source>
        <dbReference type="Proteomes" id="UP000447434"/>
    </source>
</evidence>
<comment type="similarity">
    <text evidence="2 6">Belongs to the plant self-incompatibility (S1) protein family.</text>
</comment>
<dbReference type="Proteomes" id="UP000447434">
    <property type="component" value="Chromosome 2"/>
</dbReference>
<dbReference type="PANTHER" id="PTHR31232:SF43">
    <property type="entry name" value="S-PROTEIN HOMOLOG 29-RELATED"/>
    <property type="match status" value="1"/>
</dbReference>
<name>A0A6A4R143_LUPAL</name>
<comment type="subcellular location">
    <subcellularLocation>
        <location evidence="1 6">Secreted</location>
    </subcellularLocation>
</comment>
<organism evidence="7 8">
    <name type="scientific">Lupinus albus</name>
    <name type="common">White lupine</name>
    <name type="synonym">Lupinus termis</name>
    <dbReference type="NCBI Taxonomy" id="3870"/>
    <lineage>
        <taxon>Eukaryota</taxon>
        <taxon>Viridiplantae</taxon>
        <taxon>Streptophyta</taxon>
        <taxon>Embryophyta</taxon>
        <taxon>Tracheophyta</taxon>
        <taxon>Spermatophyta</taxon>
        <taxon>Magnoliopsida</taxon>
        <taxon>eudicotyledons</taxon>
        <taxon>Gunneridae</taxon>
        <taxon>Pentapetalae</taxon>
        <taxon>rosids</taxon>
        <taxon>fabids</taxon>
        <taxon>Fabales</taxon>
        <taxon>Fabaceae</taxon>
        <taxon>Papilionoideae</taxon>
        <taxon>50 kb inversion clade</taxon>
        <taxon>genistoids sensu lato</taxon>
        <taxon>core genistoids</taxon>
        <taxon>Genisteae</taxon>
        <taxon>Lupinus</taxon>
    </lineage>
</organism>
<feature type="signal peptide" evidence="6">
    <location>
        <begin position="1"/>
        <end position="26"/>
    </location>
</feature>
<reference evidence="8" key="1">
    <citation type="journal article" date="2020" name="Nat. Commun.">
        <title>Genome sequence of the cluster root forming white lupin.</title>
        <authorList>
            <person name="Hufnagel B."/>
            <person name="Marques A."/>
            <person name="Soriano A."/>
            <person name="Marques L."/>
            <person name="Divol F."/>
            <person name="Doumas P."/>
            <person name="Sallet E."/>
            <person name="Mancinotti D."/>
            <person name="Carrere S."/>
            <person name="Marande W."/>
            <person name="Arribat S."/>
            <person name="Keller J."/>
            <person name="Huneau C."/>
            <person name="Blein T."/>
            <person name="Aime D."/>
            <person name="Laguerre M."/>
            <person name="Taylor J."/>
            <person name="Schubert V."/>
            <person name="Nelson M."/>
            <person name="Geu-Flores F."/>
            <person name="Crespi M."/>
            <person name="Gallardo-Guerrero K."/>
            <person name="Delaux P.-M."/>
            <person name="Salse J."/>
            <person name="Berges H."/>
            <person name="Guyot R."/>
            <person name="Gouzy J."/>
            <person name="Peret B."/>
        </authorList>
    </citation>
    <scope>NUCLEOTIDE SEQUENCE [LARGE SCALE GENOMIC DNA]</scope>
    <source>
        <strain evidence="8">cv. Amiga</strain>
    </source>
</reference>
<evidence type="ECO:0000256" key="6">
    <source>
        <dbReference type="RuleBase" id="RU367044"/>
    </source>
</evidence>
<sequence>MIMVGSNSHTLLLSLLLLVFLVVVSGGWSEFDYRHVYVKNGLDNNTLLIAHCKSKQDDIGVKNLHYEEEFKFQFKPDLFGDTLFYCGFTWDGTLHWFDIYDYGRDNELCKDCKWSIQRNQPCRFNLDTQKYDLCDKYY</sequence>
<keyword evidence="5 6" id="KW-0732">Signal</keyword>
<dbReference type="EMBL" id="WOCE01000002">
    <property type="protein sequence ID" value="KAE9619443.1"/>
    <property type="molecule type" value="Genomic_DNA"/>
</dbReference>
<dbReference type="OrthoDB" id="1383994at2759"/>
<dbReference type="GO" id="GO:0005576">
    <property type="term" value="C:extracellular region"/>
    <property type="evidence" value="ECO:0007669"/>
    <property type="project" value="UniProtKB-SubCell"/>
</dbReference>
<feature type="chain" id="PRO_5025712083" description="S-protein homolog" evidence="6">
    <location>
        <begin position="27"/>
        <end position="138"/>
    </location>
</feature>
<dbReference type="InterPro" id="IPR010264">
    <property type="entry name" value="Self-incomp_S1"/>
</dbReference>
<comment type="caution">
    <text evidence="7">The sequence shown here is derived from an EMBL/GenBank/DDBJ whole genome shotgun (WGS) entry which is preliminary data.</text>
</comment>
<keyword evidence="3 6" id="KW-0713">Self-incompatibility</keyword>
<evidence type="ECO:0000256" key="1">
    <source>
        <dbReference type="ARBA" id="ARBA00004613"/>
    </source>
</evidence>